<gene>
    <name evidence="1" type="ORF">J2S63_002058</name>
</gene>
<comment type="caution">
    <text evidence="1">The sequence shown here is derived from an EMBL/GenBank/DDBJ whole genome shotgun (WGS) entry which is preliminary data.</text>
</comment>
<accession>A0ABU2BV47</accession>
<protein>
    <submittedName>
        <fullName evidence="1">Uncharacterized protein</fullName>
    </submittedName>
</protein>
<dbReference type="RefSeq" id="WP_310301815.1">
    <property type="nucleotide sequence ID" value="NZ_BAAAPS010000008.1"/>
</dbReference>
<evidence type="ECO:0000313" key="1">
    <source>
        <dbReference type="EMBL" id="MDR7362505.1"/>
    </source>
</evidence>
<organism evidence="1 2">
    <name type="scientific">Nocardioides marmoribigeumensis</name>
    <dbReference type="NCBI Taxonomy" id="433649"/>
    <lineage>
        <taxon>Bacteria</taxon>
        <taxon>Bacillati</taxon>
        <taxon>Actinomycetota</taxon>
        <taxon>Actinomycetes</taxon>
        <taxon>Propionibacteriales</taxon>
        <taxon>Nocardioidaceae</taxon>
        <taxon>Nocardioides</taxon>
    </lineage>
</organism>
<proteinExistence type="predicted"/>
<dbReference type="EMBL" id="JAVDYG010000001">
    <property type="protein sequence ID" value="MDR7362505.1"/>
    <property type="molecule type" value="Genomic_DNA"/>
</dbReference>
<dbReference type="Proteomes" id="UP001183648">
    <property type="component" value="Unassembled WGS sequence"/>
</dbReference>
<name>A0ABU2BV47_9ACTN</name>
<keyword evidence="2" id="KW-1185">Reference proteome</keyword>
<evidence type="ECO:0000313" key="2">
    <source>
        <dbReference type="Proteomes" id="UP001183648"/>
    </source>
</evidence>
<reference evidence="1 2" key="1">
    <citation type="submission" date="2023-07" db="EMBL/GenBank/DDBJ databases">
        <title>Sequencing the genomes of 1000 actinobacteria strains.</title>
        <authorList>
            <person name="Klenk H.-P."/>
        </authorList>
    </citation>
    <scope>NUCLEOTIDE SEQUENCE [LARGE SCALE GENOMIC DNA]</scope>
    <source>
        <strain evidence="1 2">DSM 19426</strain>
    </source>
</reference>
<sequence>MQRLNLAVAGLEQALVCPPPAPRTWRHVVQQRMASVGAALTAEEVVEECAVAARAGRLHRERTRLLDRLGSLGTRLTDATPDEDAERLRRHLLRLSHDISHHHQRVTDLAYDADGRDVGGSE</sequence>